<accession>A0ABU9H7Q7</accession>
<dbReference type="RefSeq" id="WP_341626649.1">
    <property type="nucleotide sequence ID" value="NZ_JBAKBA010000003.1"/>
</dbReference>
<evidence type="ECO:0000259" key="1">
    <source>
        <dbReference type="Pfam" id="PF04230"/>
    </source>
</evidence>
<dbReference type="GO" id="GO:0016757">
    <property type="term" value="F:glycosyltransferase activity"/>
    <property type="evidence" value="ECO:0007669"/>
    <property type="project" value="UniProtKB-KW"/>
</dbReference>
<reference evidence="2 3" key="1">
    <citation type="submission" date="2024-02" db="EMBL/GenBank/DDBJ databases">
        <title>Bacteria isolated from the canopy kelp, Nereocystis luetkeana.</title>
        <authorList>
            <person name="Pfister C.A."/>
            <person name="Younker I.T."/>
            <person name="Light S.H."/>
        </authorList>
    </citation>
    <scope>NUCLEOTIDE SEQUENCE [LARGE SCALE GENOMIC DNA]</scope>
    <source>
        <strain evidence="2 3">TI.2.07</strain>
    </source>
</reference>
<gene>
    <name evidence="2" type="ORF">V6255_02015</name>
</gene>
<dbReference type="Proteomes" id="UP001366060">
    <property type="component" value="Unassembled WGS sequence"/>
</dbReference>
<keyword evidence="2" id="KW-0808">Transferase</keyword>
<proteinExistence type="predicted"/>
<sequence length="271" mass="30567">MKEIYVKWFQRKSKLALFGIKPKNFGDDLNPVLIEKISGKKAVRLDKIPKKNHKPCHLVVGSILHWADGNTLVWGAGFATEGSKVITPPLGIHAVRGPLSRQELIKSGLKCPEVYGDPALLHKRLFNVSATKKYKLGIIAHYAEAKNVFFKEWLMAQVNHLDDVKIISVADSVDNVIHHINECDYIASSSLHGIIIADSYNIPNVHVNFNGFVPHTQFKFYDYYQSINKRYSGPFIVERETTINNIVDQANGDEIKIDLDLLMESCPFIAN</sequence>
<protein>
    <submittedName>
        <fullName evidence="2">Polysaccharide pyruvyl transferase family protein</fullName>
        <ecNumber evidence="2">2.4.-.-</ecNumber>
    </submittedName>
</protein>
<comment type="caution">
    <text evidence="2">The sequence shown here is derived from an EMBL/GenBank/DDBJ whole genome shotgun (WGS) entry which is preliminary data.</text>
</comment>
<evidence type="ECO:0000313" key="2">
    <source>
        <dbReference type="EMBL" id="MEL0657901.1"/>
    </source>
</evidence>
<name>A0ABU9H7Q7_9GAMM</name>
<dbReference type="Pfam" id="PF04230">
    <property type="entry name" value="PS_pyruv_trans"/>
    <property type="match status" value="1"/>
</dbReference>
<keyword evidence="3" id="KW-1185">Reference proteome</keyword>
<dbReference type="InterPro" id="IPR007345">
    <property type="entry name" value="Polysacch_pyruvyl_Trfase"/>
</dbReference>
<keyword evidence="2" id="KW-0328">Glycosyltransferase</keyword>
<organism evidence="2 3">
    <name type="scientific">Psychromonas arctica</name>
    <dbReference type="NCBI Taxonomy" id="168275"/>
    <lineage>
        <taxon>Bacteria</taxon>
        <taxon>Pseudomonadati</taxon>
        <taxon>Pseudomonadota</taxon>
        <taxon>Gammaproteobacteria</taxon>
        <taxon>Alteromonadales</taxon>
        <taxon>Psychromonadaceae</taxon>
        <taxon>Psychromonas</taxon>
    </lineage>
</organism>
<dbReference type="EC" id="2.4.-.-" evidence="2"/>
<dbReference type="EMBL" id="JBAKBA010000003">
    <property type="protein sequence ID" value="MEL0657901.1"/>
    <property type="molecule type" value="Genomic_DNA"/>
</dbReference>
<feature type="domain" description="Polysaccharide pyruvyl transferase" evidence="1">
    <location>
        <begin position="44"/>
        <end position="208"/>
    </location>
</feature>
<evidence type="ECO:0000313" key="3">
    <source>
        <dbReference type="Proteomes" id="UP001366060"/>
    </source>
</evidence>